<evidence type="ECO:0000313" key="2">
    <source>
        <dbReference type="EMBL" id="MCC0177049.1"/>
    </source>
</evidence>
<evidence type="ECO:0000313" key="3">
    <source>
        <dbReference type="Proteomes" id="UP000729733"/>
    </source>
</evidence>
<proteinExistence type="predicted"/>
<feature type="chain" id="PRO_5038041285" description="Lipoprotein" evidence="1">
    <location>
        <begin position="18"/>
        <end position="231"/>
    </location>
</feature>
<organism evidence="2 3">
    <name type="scientific">Waterburya agarophytonicola KI4</name>
    <dbReference type="NCBI Taxonomy" id="2874699"/>
    <lineage>
        <taxon>Bacteria</taxon>
        <taxon>Bacillati</taxon>
        <taxon>Cyanobacteriota</taxon>
        <taxon>Cyanophyceae</taxon>
        <taxon>Pleurocapsales</taxon>
        <taxon>Hyellaceae</taxon>
        <taxon>Waterburya</taxon>
        <taxon>Waterburya agarophytonicola</taxon>
    </lineage>
</organism>
<name>A0A964BP88_9CYAN</name>
<keyword evidence="3" id="KW-1185">Reference proteome</keyword>
<dbReference type="Proteomes" id="UP000729733">
    <property type="component" value="Unassembled WGS sequence"/>
</dbReference>
<dbReference type="EMBL" id="JADWDC010000016">
    <property type="protein sequence ID" value="MCC0177049.1"/>
    <property type="molecule type" value="Genomic_DNA"/>
</dbReference>
<gene>
    <name evidence="2" type="ORF">I4641_08675</name>
</gene>
<comment type="caution">
    <text evidence="2">The sequence shown here is derived from an EMBL/GenBank/DDBJ whole genome shotgun (WGS) entry which is preliminary data.</text>
</comment>
<evidence type="ECO:0000256" key="1">
    <source>
        <dbReference type="SAM" id="SignalP"/>
    </source>
</evidence>
<feature type="signal peptide" evidence="1">
    <location>
        <begin position="1"/>
        <end position="17"/>
    </location>
</feature>
<dbReference type="AlphaFoldDB" id="A0A964BP88"/>
<accession>A0A964BP88</accession>
<reference evidence="2" key="1">
    <citation type="journal article" date="2021" name="Antonie Van Leeuwenhoek">
        <title>Draft genome and description of Waterburya agarophytonicola gen. nov. sp. nov. (Pleurocapsales, Cyanobacteria): a seaweed symbiont.</title>
        <authorList>
            <person name="Bonthond G."/>
            <person name="Shalygin S."/>
            <person name="Bayer T."/>
            <person name="Weinberger F."/>
        </authorList>
    </citation>
    <scope>NUCLEOTIDE SEQUENCE</scope>
    <source>
        <strain evidence="2">KI4</strain>
    </source>
</reference>
<evidence type="ECO:0008006" key="4">
    <source>
        <dbReference type="Google" id="ProtNLM"/>
    </source>
</evidence>
<sequence length="231" mass="25334">MKRIILLAALIFSACQAENITSQSQTAELAASNQTREIAMQSVAPEFLISARGIGKAKLGMTLGRLKKISDPDTVFEIVPSFMVDVDAIAVSHKGIVQYYILCVADNNEDSNQLLFDRDRVITALMTNNDDYQTEGGIKVGTPIKEAEEVYGNAVLAYNTEGESREYITFAGEHPENIQFRASYFKLISDGLGFSGIYPEYPGVSYTTDKYRSDAAIAAIEVSCNPEDCIN</sequence>
<dbReference type="RefSeq" id="WP_229640087.1">
    <property type="nucleotide sequence ID" value="NZ_JADWDC010000016.1"/>
</dbReference>
<protein>
    <recommendedName>
        <fullName evidence="4">Lipoprotein</fullName>
    </recommendedName>
</protein>
<dbReference type="PROSITE" id="PS51257">
    <property type="entry name" value="PROKAR_LIPOPROTEIN"/>
    <property type="match status" value="1"/>
</dbReference>
<keyword evidence="1" id="KW-0732">Signal</keyword>